<name>A0ABQ6JK66_9ACTN</name>
<proteinExistence type="predicted"/>
<dbReference type="EMBL" id="BSUZ01000001">
    <property type="protein sequence ID" value="GMA88162.1"/>
    <property type="molecule type" value="Genomic_DNA"/>
</dbReference>
<keyword evidence="2" id="KW-1185">Reference proteome</keyword>
<dbReference type="Proteomes" id="UP001157017">
    <property type="component" value="Unassembled WGS sequence"/>
</dbReference>
<protein>
    <submittedName>
        <fullName evidence="1">Uncharacterized protein</fullName>
    </submittedName>
</protein>
<evidence type="ECO:0000313" key="1">
    <source>
        <dbReference type="EMBL" id="GMA88162.1"/>
    </source>
</evidence>
<sequence>MRVLGAPDLRTTLDVGDVDALVERLRPPAARADPFVVVVPAAAAATAARTVSLGRAGAPGAVGVVHASTLPPLALDVVGDLLAGMQDEPVGPRACWS</sequence>
<reference evidence="2" key="1">
    <citation type="journal article" date="2019" name="Int. J. Syst. Evol. Microbiol.">
        <title>The Global Catalogue of Microorganisms (GCM) 10K type strain sequencing project: providing services to taxonomists for standard genome sequencing and annotation.</title>
        <authorList>
            <consortium name="The Broad Institute Genomics Platform"/>
            <consortium name="The Broad Institute Genome Sequencing Center for Infectious Disease"/>
            <person name="Wu L."/>
            <person name="Ma J."/>
        </authorList>
    </citation>
    <scope>NUCLEOTIDE SEQUENCE [LARGE SCALE GENOMIC DNA]</scope>
    <source>
        <strain evidence="2">NBRC 108730</strain>
    </source>
</reference>
<organism evidence="1 2">
    <name type="scientific">Angustibacter aerolatus</name>
    <dbReference type="NCBI Taxonomy" id="1162965"/>
    <lineage>
        <taxon>Bacteria</taxon>
        <taxon>Bacillati</taxon>
        <taxon>Actinomycetota</taxon>
        <taxon>Actinomycetes</taxon>
        <taxon>Kineosporiales</taxon>
        <taxon>Kineosporiaceae</taxon>
    </lineage>
</organism>
<accession>A0ABQ6JK66</accession>
<evidence type="ECO:0000313" key="2">
    <source>
        <dbReference type="Proteomes" id="UP001157017"/>
    </source>
</evidence>
<gene>
    <name evidence="1" type="ORF">GCM10025868_34120</name>
</gene>
<comment type="caution">
    <text evidence="1">The sequence shown here is derived from an EMBL/GenBank/DDBJ whole genome shotgun (WGS) entry which is preliminary data.</text>
</comment>